<dbReference type="InterPro" id="IPR025447">
    <property type="entry name" value="DUF4192"/>
</dbReference>
<proteinExistence type="predicted"/>
<keyword evidence="2" id="KW-1185">Reference proteome</keyword>
<sequence>MTAATAAPRHPTDPKPIRLRDQGDVIAALPHLLGFHPKDSLVVLYYDDGENPRIKCVLRAQLPPQEAEEQFISALCDNVTSQEAPAVQLCLVGGRKTPTGEDGKVVPLLDRPPRRRLVLAFARALERRGVRVLESLWASHTRYQGTWQEYVNPDRRGTVPNPDHTLLAVATVANGGVTYASREDLAKSLECADEKALARRNKSLDFLNENPHVFPIQTPAARIRALRAEVKNIDDGSFRVTDELVVRLAYLLCDYRVRDVALAMSMRGASVAYEQLWLELTKGTPAPERAEPACLLAFSAYRRGDGVLANLAVDIALKAQPSHTLANLLARAIAVGLPPGDVVAAVNRSYNGAPDFLVPQVQPQRD</sequence>
<evidence type="ECO:0000313" key="1">
    <source>
        <dbReference type="EMBL" id="MBP2473612.1"/>
    </source>
</evidence>
<organism evidence="1 2">
    <name type="scientific">Crossiella equi</name>
    <dbReference type="NCBI Taxonomy" id="130796"/>
    <lineage>
        <taxon>Bacteria</taxon>
        <taxon>Bacillati</taxon>
        <taxon>Actinomycetota</taxon>
        <taxon>Actinomycetes</taxon>
        <taxon>Pseudonocardiales</taxon>
        <taxon>Pseudonocardiaceae</taxon>
        <taxon>Crossiella</taxon>
    </lineage>
</organism>
<accession>A0ABS5ABE3</accession>
<protein>
    <recommendedName>
        <fullName evidence="3">DUF4192 domain-containing protein</fullName>
    </recommendedName>
</protein>
<name>A0ABS5ABE3_9PSEU</name>
<evidence type="ECO:0008006" key="3">
    <source>
        <dbReference type="Google" id="ProtNLM"/>
    </source>
</evidence>
<dbReference type="EMBL" id="JAGIOO010000001">
    <property type="protein sequence ID" value="MBP2473612.1"/>
    <property type="molecule type" value="Genomic_DNA"/>
</dbReference>
<comment type="caution">
    <text evidence="1">The sequence shown here is derived from an EMBL/GenBank/DDBJ whole genome shotgun (WGS) entry which is preliminary data.</text>
</comment>
<dbReference type="Proteomes" id="UP001519363">
    <property type="component" value="Unassembled WGS sequence"/>
</dbReference>
<reference evidence="1 2" key="1">
    <citation type="submission" date="2021-03" db="EMBL/GenBank/DDBJ databases">
        <title>Sequencing the genomes of 1000 actinobacteria strains.</title>
        <authorList>
            <person name="Klenk H.-P."/>
        </authorList>
    </citation>
    <scope>NUCLEOTIDE SEQUENCE [LARGE SCALE GENOMIC DNA]</scope>
    <source>
        <strain evidence="1 2">DSM 44580</strain>
    </source>
</reference>
<evidence type="ECO:0000313" key="2">
    <source>
        <dbReference type="Proteomes" id="UP001519363"/>
    </source>
</evidence>
<dbReference type="RefSeq" id="WP_209706827.1">
    <property type="nucleotide sequence ID" value="NZ_JAGIOO010000001.1"/>
</dbReference>
<dbReference type="Pfam" id="PF13830">
    <property type="entry name" value="DUF4192"/>
    <property type="match status" value="1"/>
</dbReference>
<gene>
    <name evidence="1" type="ORF">JOF53_002484</name>
</gene>